<reference evidence="4" key="2">
    <citation type="submission" date="2015-01" db="EMBL/GenBank/DDBJ databases">
        <title>Evolutionary Origins and Diversification of the Mycorrhizal Mutualists.</title>
        <authorList>
            <consortium name="DOE Joint Genome Institute"/>
            <consortium name="Mycorrhizal Genomics Consortium"/>
            <person name="Kohler A."/>
            <person name="Kuo A."/>
            <person name="Nagy L.G."/>
            <person name="Floudas D."/>
            <person name="Copeland A."/>
            <person name="Barry K.W."/>
            <person name="Cichocki N."/>
            <person name="Veneault-Fourrey C."/>
            <person name="LaButti K."/>
            <person name="Lindquist E.A."/>
            <person name="Lipzen A."/>
            <person name="Lundell T."/>
            <person name="Morin E."/>
            <person name="Murat C."/>
            <person name="Riley R."/>
            <person name="Ohm R."/>
            <person name="Sun H."/>
            <person name="Tunlid A."/>
            <person name="Henrissat B."/>
            <person name="Grigoriev I.V."/>
            <person name="Hibbett D.S."/>
            <person name="Martin F."/>
        </authorList>
    </citation>
    <scope>NUCLEOTIDE SEQUENCE [LARGE SCALE GENOMIC DNA]</scope>
    <source>
        <strain evidence="4">Ve08.2h10</strain>
    </source>
</reference>
<dbReference type="Pfam" id="PF00566">
    <property type="entry name" value="RabGAP-TBC"/>
    <property type="match status" value="1"/>
</dbReference>
<reference evidence="3 4" key="1">
    <citation type="submission" date="2014-04" db="EMBL/GenBank/DDBJ databases">
        <authorList>
            <consortium name="DOE Joint Genome Institute"/>
            <person name="Kuo A."/>
            <person name="Kohler A."/>
            <person name="Jargeat P."/>
            <person name="Nagy L.G."/>
            <person name="Floudas D."/>
            <person name="Copeland A."/>
            <person name="Barry K.W."/>
            <person name="Cichocki N."/>
            <person name="Veneault-Fourrey C."/>
            <person name="LaButti K."/>
            <person name="Lindquist E.A."/>
            <person name="Lipzen A."/>
            <person name="Lundell T."/>
            <person name="Morin E."/>
            <person name="Murat C."/>
            <person name="Sun H."/>
            <person name="Tunlid A."/>
            <person name="Henrissat B."/>
            <person name="Grigoriev I.V."/>
            <person name="Hibbett D.S."/>
            <person name="Martin F."/>
            <person name="Nordberg H.P."/>
            <person name="Cantor M.N."/>
            <person name="Hua S.X."/>
        </authorList>
    </citation>
    <scope>NUCLEOTIDE SEQUENCE [LARGE SCALE GENOMIC DNA]</scope>
    <source>
        <strain evidence="3 4">Ve08.2h10</strain>
    </source>
</reference>
<dbReference type="SMART" id="SM00164">
    <property type="entry name" value="TBC"/>
    <property type="match status" value="1"/>
</dbReference>
<feature type="compositionally biased region" description="Polar residues" evidence="1">
    <location>
        <begin position="505"/>
        <end position="526"/>
    </location>
</feature>
<feature type="compositionally biased region" description="Low complexity" evidence="1">
    <location>
        <begin position="871"/>
        <end position="885"/>
    </location>
</feature>
<dbReference type="PANTHER" id="PTHR47219:SF20">
    <property type="entry name" value="TBC1 DOMAIN FAMILY MEMBER 2B"/>
    <property type="match status" value="1"/>
</dbReference>
<dbReference type="FunFam" id="1.10.8.270:FF:000026">
    <property type="entry name" value="TBC (Tre-2/Bub2/Cdc16) domain family"/>
    <property type="match status" value="1"/>
</dbReference>
<dbReference type="InterPro" id="IPR050302">
    <property type="entry name" value="Rab_GAP_TBC_domain"/>
</dbReference>
<sequence>MASPSLQASTPVHLHPLSPDELPPSRGRRTRIPAHDSDAEVPTLKPQNNYFTLKAQLEKLGDAETNTTTVASSHSTGHTRLNWGGSVRGYVESHSCGSFSVEQGVDGRGSSTSLSALWRGSPHPVHAQAPRFVIGSAYDPNYLVPPSPIAPRAATNILLSEGGSPELSSPVAAQVLAHPWHDYSDDAIQSAISRLSNAESPSDADGHPYHTALRVLSFALHHLSYVRLELEESRKLLEEKQAAGKQRAATLFEELQPSERDVARRVIQSIFTDDEERRHQVERQESLSSLKTSLTEALEDQVPLGQSPPADDNATPSASTSFPASKFATPNVSQHVGANANDGWEVSVGVNEAPLHTETPISDTNEASNIHTRPTRHDKASLGEWMGTWLQRGKPKRVISVLAIREEVASNEHSPDSSLNHDAVATSASAAPPLPARRKTSKSVFETLGISILNPTASTAAVSKQRKLVKPVPNVAPGVEDAKAPSAAPSPIAGTMSLPAPSAPQLATSTDSPEPKTETSTMQSPSLVEDKRSPQGTSLRAIAHAMRVMTSDPGSILVDQGREAGPSVRRLALELVQNARDERIVFHELLKPRERKERKEDRTEGSHQVVARAMLSPVEGVAATESLSRALTGQGQVVRKSKSRTGGFISTSFTSPILSALMPQPQRKHTAGPEGVSRTNTDQGTATVRQHPNEVTPQLAASKPGSVPLESIIPAIAKPPTQYLSREYTPLTAPNFHFTIPLPNAASRFNVYHDDESKQPLTDRYGFIYDVSQYDVLLLLRAEECGNTAPACLTGVKIADRKESNSWSDEEVDTQKHVIHVTKGPCACDGLGSPPAGTPDVASSKSVLSPPPAESSTPSLHNPRGTPPVPSGSRTRSSTLPSLETPSPPASVPLSNPTSILAVTSSTPRHVCANTIRHLLEDLTKIHDQRQTTKRKVWDAFVKQRAKVMVAAKSSLPVAANTSSIGGVAAFLGLGTTDEEEELAHTEGLIGFAQLGLSSNKDERKEFDKLIRGGIPLAYRSKLWLECSGALEMREPGLFGDLLAQVDTHELVTTEIEKDIGRTMPLNIFFGGDGAGVHKLRRVLTAYSRRNTTVGYCQGMNLVTSTLLLVHADEEEAFWVLSAIVERILPEDFFSPSLLPSRACPLVLLDYVQEFLPKLHTHITNLGVDLAAICFSWFLSLFTDCLPIETLFRVWDVFLVDGLDVLFRIALGILRSNEQELLQCESIPAVYVALENLPTRMWQPGKLLQLELELRSSITHSDLERRREAHVAVLQQFMS</sequence>
<accession>A0A0D0DTF2</accession>
<dbReference type="InParanoid" id="A0A0D0DTF2"/>
<evidence type="ECO:0000259" key="2">
    <source>
        <dbReference type="PROSITE" id="PS50086"/>
    </source>
</evidence>
<dbReference type="PANTHER" id="PTHR47219">
    <property type="entry name" value="RAB GTPASE-ACTIVATING PROTEIN 1-LIKE"/>
    <property type="match status" value="1"/>
</dbReference>
<feature type="compositionally biased region" description="Polar residues" evidence="1">
    <location>
        <begin position="1"/>
        <end position="10"/>
    </location>
</feature>
<gene>
    <name evidence="3" type="ORF">PAXRUDRAFT_830499</name>
</gene>
<dbReference type="Proteomes" id="UP000054538">
    <property type="component" value="Unassembled WGS sequence"/>
</dbReference>
<feature type="compositionally biased region" description="Low complexity" evidence="1">
    <location>
        <begin position="314"/>
        <end position="326"/>
    </location>
</feature>
<dbReference type="InterPro" id="IPR000195">
    <property type="entry name" value="Rab-GAP-TBC_dom"/>
</dbReference>
<dbReference type="OrthoDB" id="294251at2759"/>
<dbReference type="HOGENOM" id="CLU_003165_0_0_1"/>
<feature type="region of interest" description="Disordered" evidence="1">
    <location>
        <begin position="830"/>
        <end position="896"/>
    </location>
</feature>
<evidence type="ECO:0000313" key="3">
    <source>
        <dbReference type="EMBL" id="KIK91821.1"/>
    </source>
</evidence>
<feature type="region of interest" description="Disordered" evidence="1">
    <location>
        <begin position="356"/>
        <end position="378"/>
    </location>
</feature>
<dbReference type="AlphaFoldDB" id="A0A0D0DTF2"/>
<dbReference type="EMBL" id="KN825343">
    <property type="protein sequence ID" value="KIK91821.1"/>
    <property type="molecule type" value="Genomic_DNA"/>
</dbReference>
<dbReference type="GO" id="GO:0005096">
    <property type="term" value="F:GTPase activator activity"/>
    <property type="evidence" value="ECO:0007669"/>
    <property type="project" value="TreeGrafter"/>
</dbReference>
<feature type="region of interest" description="Disordered" evidence="1">
    <location>
        <begin position="663"/>
        <end position="704"/>
    </location>
</feature>
<dbReference type="GO" id="GO:0031267">
    <property type="term" value="F:small GTPase binding"/>
    <property type="evidence" value="ECO:0007669"/>
    <property type="project" value="TreeGrafter"/>
</dbReference>
<dbReference type="Gene3D" id="1.10.472.80">
    <property type="entry name" value="Ypt/Rab-GAP domain of gyp1p, domain 3"/>
    <property type="match status" value="1"/>
</dbReference>
<protein>
    <recommendedName>
        <fullName evidence="2">Rab-GAP TBC domain-containing protein</fullName>
    </recommendedName>
</protein>
<evidence type="ECO:0000313" key="4">
    <source>
        <dbReference type="Proteomes" id="UP000054538"/>
    </source>
</evidence>
<evidence type="ECO:0000256" key="1">
    <source>
        <dbReference type="SAM" id="MobiDB-lite"/>
    </source>
</evidence>
<dbReference type="STRING" id="930991.A0A0D0DTF2"/>
<dbReference type="SUPFAM" id="SSF47923">
    <property type="entry name" value="Ypt/Rab-GAP domain of gyp1p"/>
    <property type="match status" value="2"/>
</dbReference>
<proteinExistence type="predicted"/>
<keyword evidence="4" id="KW-1185">Reference proteome</keyword>
<organism evidence="3 4">
    <name type="scientific">Paxillus rubicundulus Ve08.2h10</name>
    <dbReference type="NCBI Taxonomy" id="930991"/>
    <lineage>
        <taxon>Eukaryota</taxon>
        <taxon>Fungi</taxon>
        <taxon>Dikarya</taxon>
        <taxon>Basidiomycota</taxon>
        <taxon>Agaricomycotina</taxon>
        <taxon>Agaricomycetes</taxon>
        <taxon>Agaricomycetidae</taxon>
        <taxon>Boletales</taxon>
        <taxon>Paxilineae</taxon>
        <taxon>Paxillaceae</taxon>
        <taxon>Paxillus</taxon>
    </lineage>
</organism>
<dbReference type="Gene3D" id="1.10.8.270">
    <property type="entry name" value="putative rabgap domain of human tbc1 domain family member 14 like domains"/>
    <property type="match status" value="1"/>
</dbReference>
<feature type="domain" description="Rab-GAP TBC" evidence="2">
    <location>
        <begin position="1014"/>
        <end position="1202"/>
    </location>
</feature>
<dbReference type="InterPro" id="IPR035969">
    <property type="entry name" value="Rab-GAP_TBC_sf"/>
</dbReference>
<feature type="compositionally biased region" description="Polar residues" evidence="1">
    <location>
        <begin position="677"/>
        <end position="696"/>
    </location>
</feature>
<feature type="region of interest" description="Disordered" evidence="1">
    <location>
        <begin position="296"/>
        <end position="326"/>
    </location>
</feature>
<dbReference type="PROSITE" id="PS50086">
    <property type="entry name" value="TBC_RABGAP"/>
    <property type="match status" value="1"/>
</dbReference>
<feature type="region of interest" description="Disordered" evidence="1">
    <location>
        <begin position="1"/>
        <end position="46"/>
    </location>
</feature>
<feature type="region of interest" description="Disordered" evidence="1">
    <location>
        <begin position="475"/>
        <end position="535"/>
    </location>
</feature>
<feature type="compositionally biased region" description="Polar residues" evidence="1">
    <location>
        <begin position="359"/>
        <end position="372"/>
    </location>
</feature>
<name>A0A0D0DTF2_9AGAM</name>